<proteinExistence type="predicted"/>
<dbReference type="SUPFAM" id="SSF50729">
    <property type="entry name" value="PH domain-like"/>
    <property type="match status" value="1"/>
</dbReference>
<dbReference type="GO" id="GO:0005643">
    <property type="term" value="C:nuclear pore"/>
    <property type="evidence" value="ECO:0007669"/>
    <property type="project" value="TreeGrafter"/>
</dbReference>
<organism evidence="9 11">
    <name type="scientific">Dracunculus medinensis</name>
    <name type="common">Guinea worm</name>
    <dbReference type="NCBI Taxonomy" id="318479"/>
    <lineage>
        <taxon>Eukaryota</taxon>
        <taxon>Metazoa</taxon>
        <taxon>Ecdysozoa</taxon>
        <taxon>Nematoda</taxon>
        <taxon>Chromadorea</taxon>
        <taxon>Rhabditida</taxon>
        <taxon>Spirurina</taxon>
        <taxon>Dracunculoidea</taxon>
        <taxon>Dracunculidae</taxon>
        <taxon>Dracunculus</taxon>
    </lineage>
</organism>
<evidence type="ECO:0000256" key="2">
    <source>
        <dbReference type="ARBA" id="ARBA00022771"/>
    </source>
</evidence>
<feature type="compositionally biased region" description="Low complexity" evidence="5">
    <location>
        <begin position="555"/>
        <end position="573"/>
    </location>
</feature>
<dbReference type="GO" id="GO:0008270">
    <property type="term" value="F:zinc ion binding"/>
    <property type="evidence" value="ECO:0007669"/>
    <property type="project" value="UniProtKB-KW"/>
</dbReference>
<dbReference type="InterPro" id="IPR045255">
    <property type="entry name" value="RanBP1-like"/>
</dbReference>
<keyword evidence="10" id="KW-1185">Reference proteome</keyword>
<dbReference type="STRING" id="318479.A0A0N4U0F4"/>
<evidence type="ECO:0000313" key="9">
    <source>
        <dbReference type="Proteomes" id="UP000038040"/>
    </source>
</evidence>
<evidence type="ECO:0000259" key="7">
    <source>
        <dbReference type="PROSITE" id="PS50199"/>
    </source>
</evidence>
<evidence type="ECO:0000256" key="3">
    <source>
        <dbReference type="ARBA" id="ARBA00022833"/>
    </source>
</evidence>
<gene>
    <name evidence="8" type="ORF">DME_LOCUS4391</name>
</gene>
<evidence type="ECO:0000313" key="11">
    <source>
        <dbReference type="WBParaSite" id="DME_0000003101-mRNA-1"/>
    </source>
</evidence>
<name>A0A0N4U0F4_DRAME</name>
<feature type="compositionally biased region" description="Polar residues" evidence="5">
    <location>
        <begin position="538"/>
        <end position="548"/>
    </location>
</feature>
<feature type="region of interest" description="Disordered" evidence="5">
    <location>
        <begin position="199"/>
        <end position="218"/>
    </location>
</feature>
<dbReference type="SUPFAM" id="SSF90209">
    <property type="entry name" value="Ran binding protein zinc finger-like"/>
    <property type="match status" value="1"/>
</dbReference>
<dbReference type="PROSITE" id="PS50196">
    <property type="entry name" value="RANBD1"/>
    <property type="match status" value="1"/>
</dbReference>
<dbReference type="Proteomes" id="UP000274756">
    <property type="component" value="Unassembled WGS sequence"/>
</dbReference>
<keyword evidence="3" id="KW-0862">Zinc</keyword>
<dbReference type="Gene3D" id="4.10.1060.10">
    <property type="entry name" value="Zinc finger, RanBP2-type"/>
    <property type="match status" value="1"/>
</dbReference>
<dbReference type="InterPro" id="IPR011993">
    <property type="entry name" value="PH-like_dom_sf"/>
</dbReference>
<keyword evidence="1" id="KW-0479">Metal-binding</keyword>
<dbReference type="GO" id="GO:0005096">
    <property type="term" value="F:GTPase activator activity"/>
    <property type="evidence" value="ECO:0007669"/>
    <property type="project" value="TreeGrafter"/>
</dbReference>
<evidence type="ECO:0000256" key="1">
    <source>
        <dbReference type="ARBA" id="ARBA00022723"/>
    </source>
</evidence>
<dbReference type="Pfam" id="PF00638">
    <property type="entry name" value="Ran_BP1"/>
    <property type="match status" value="1"/>
</dbReference>
<dbReference type="SMART" id="SM00160">
    <property type="entry name" value="RanBD"/>
    <property type="match status" value="1"/>
</dbReference>
<feature type="region of interest" description="Disordered" evidence="5">
    <location>
        <begin position="538"/>
        <end position="589"/>
    </location>
</feature>
<sequence>MDDKFNESTLAKTILKIARLQLDLTSKVADLERHDLEIDRLMKLMKIGQDSSSLSKINVEQQPVATTHVVTTPAKVAVSTEGGIISDELQLYHQLQQQQLMNLYASPSRYLAPSSTTTNLQQLQWNQMAQNWMGSHLYSTVAAWQAASQGLPKPVGILQQQQVGSTDIARPLIPQSIPFASDICQQPTIFNTLSKTSKPVETKVGDTTGNKKGQCLPDMPKLSCETRVSDANTQAQPFVPSSKNKTSNLTLAPASFSFVSPTSQETLGKTLVMSSGLDLSGAARETIGAQRMHKESEREEVDEEAPERFEPSVHFEPLVPLPELIEVKTGEENEVVLFSEHCKLYRYVNDTKEWKERGVGVLKILQNPATKVCANHQIHSSMRLTPMPKSNRAYAWIARDYSEGEMVDEKFAVRFKSDDLASKFHNAFDAAVHASHDGKNTQVSKEKKATDSIEATKNRFDIFKPAPGSWECKACYVFNRAELRECECCGTSKEGTTVHPSTSCTFESKALKPAVPFKGSEFSFGLKPSVMPEFSFGLKSSTPSSTTASEDHSRTVVAATASTTTTTTVTSSTPQESVTKAPSVQSSSLPSFSFSLAEGSTRATNDSTSSHIFSSWFNQKQPVANTPTTPTTVTTTTVTITAATTTTTTTTTVLQNASPSGLTTQGSAPFFGFQSGSRTNNSLFGQAPIFNSAAAVSSSQGTNC</sequence>
<accession>A0A0N4U0F4</accession>
<dbReference type="OrthoDB" id="2357150at2759"/>
<evidence type="ECO:0000313" key="8">
    <source>
        <dbReference type="EMBL" id="VDN54418.1"/>
    </source>
</evidence>
<dbReference type="PANTHER" id="PTHR23138:SF87">
    <property type="entry name" value="E3 SUMO-PROTEIN LIGASE RANBP2"/>
    <property type="match status" value="1"/>
</dbReference>
<dbReference type="SMART" id="SM00547">
    <property type="entry name" value="ZnF_RBZ"/>
    <property type="match status" value="1"/>
</dbReference>
<dbReference type="PANTHER" id="PTHR23138">
    <property type="entry name" value="RAN BINDING PROTEIN"/>
    <property type="match status" value="1"/>
</dbReference>
<dbReference type="EMBL" id="UYYG01001150">
    <property type="protein sequence ID" value="VDN54418.1"/>
    <property type="molecule type" value="Genomic_DNA"/>
</dbReference>
<feature type="domain" description="RanBD1" evidence="6">
    <location>
        <begin position="314"/>
        <end position="437"/>
    </location>
</feature>
<evidence type="ECO:0000313" key="10">
    <source>
        <dbReference type="Proteomes" id="UP000274756"/>
    </source>
</evidence>
<reference evidence="8 10" key="2">
    <citation type="submission" date="2018-11" db="EMBL/GenBank/DDBJ databases">
        <authorList>
            <consortium name="Pathogen Informatics"/>
        </authorList>
    </citation>
    <scope>NUCLEOTIDE SEQUENCE [LARGE SCALE GENOMIC DNA]</scope>
</reference>
<dbReference type="InterPro" id="IPR036443">
    <property type="entry name" value="Znf_RanBP2_sf"/>
</dbReference>
<dbReference type="InterPro" id="IPR000156">
    <property type="entry name" value="Ran_bind_dom"/>
</dbReference>
<dbReference type="GO" id="GO:0005737">
    <property type="term" value="C:cytoplasm"/>
    <property type="evidence" value="ECO:0007669"/>
    <property type="project" value="TreeGrafter"/>
</dbReference>
<evidence type="ECO:0000256" key="4">
    <source>
        <dbReference type="PROSITE-ProRule" id="PRU00322"/>
    </source>
</evidence>
<evidence type="ECO:0000259" key="6">
    <source>
        <dbReference type="PROSITE" id="PS50196"/>
    </source>
</evidence>
<dbReference type="WBParaSite" id="DME_0000003101-mRNA-1">
    <property type="protein sequence ID" value="DME_0000003101-mRNA-1"/>
    <property type="gene ID" value="DME_0000003101"/>
</dbReference>
<protein>
    <submittedName>
        <fullName evidence="11">RanBP2-type domain-containing protein</fullName>
    </submittedName>
</protein>
<feature type="region of interest" description="Disordered" evidence="5">
    <location>
        <begin position="288"/>
        <end position="310"/>
    </location>
</feature>
<dbReference type="Gene3D" id="2.30.29.30">
    <property type="entry name" value="Pleckstrin-homology domain (PH domain)/Phosphotyrosine-binding domain (PTB)"/>
    <property type="match status" value="1"/>
</dbReference>
<evidence type="ECO:0000256" key="5">
    <source>
        <dbReference type="SAM" id="MobiDB-lite"/>
    </source>
</evidence>
<dbReference type="Proteomes" id="UP000038040">
    <property type="component" value="Unplaced"/>
</dbReference>
<reference evidence="11" key="1">
    <citation type="submission" date="2017-02" db="UniProtKB">
        <authorList>
            <consortium name="WormBaseParasite"/>
        </authorList>
    </citation>
    <scope>IDENTIFICATION</scope>
</reference>
<feature type="domain" description="RanBP2-type" evidence="7">
    <location>
        <begin position="466"/>
        <end position="495"/>
    </location>
</feature>
<dbReference type="AlphaFoldDB" id="A0A0N4U0F4"/>
<dbReference type="InterPro" id="IPR001876">
    <property type="entry name" value="Znf_RanBP2"/>
</dbReference>
<dbReference type="PROSITE" id="PS50199">
    <property type="entry name" value="ZF_RANBP2_2"/>
    <property type="match status" value="1"/>
</dbReference>
<dbReference type="PROSITE" id="PS01358">
    <property type="entry name" value="ZF_RANBP2_1"/>
    <property type="match status" value="1"/>
</dbReference>
<keyword evidence="2 4" id="KW-0863">Zinc-finger</keyword>